<evidence type="ECO:0000313" key="3">
    <source>
        <dbReference type="Proteomes" id="UP000197068"/>
    </source>
</evidence>
<feature type="chain" id="PRO_5045549894" evidence="1">
    <location>
        <begin position="22"/>
        <end position="138"/>
    </location>
</feature>
<dbReference type="SUPFAM" id="SSF53850">
    <property type="entry name" value="Periplasmic binding protein-like II"/>
    <property type="match status" value="1"/>
</dbReference>
<dbReference type="Gene3D" id="3.40.190.10">
    <property type="entry name" value="Periplasmic binding protein-like II"/>
    <property type="match status" value="1"/>
</dbReference>
<name>A0ABQ0MUP4_9GAMM</name>
<keyword evidence="3" id="KW-1185">Reference proteome</keyword>
<keyword evidence="1" id="KW-0732">Signal</keyword>
<dbReference type="EMBL" id="BDQM01000011">
    <property type="protein sequence ID" value="GAW96083.1"/>
    <property type="molecule type" value="Genomic_DNA"/>
</dbReference>
<feature type="signal peptide" evidence="1">
    <location>
        <begin position="1"/>
        <end position="21"/>
    </location>
</feature>
<sequence length="138" mass="15167">MKLLKKICIISFSMISFISFAEVSVIVNKGNTDVINTKLIKRIYLGKVKSFPNGTKVNVLTLKDDASATTVFRQSALKKSNSQFKSYWSKMAFTGKGTPPKKMANDADMINAIKSDVTAIGFVDSTVVTTDVKVVARY</sequence>
<organism evidence="2 3">
    <name type="scientific">Colwellia marinimaniae</name>
    <dbReference type="NCBI Taxonomy" id="1513592"/>
    <lineage>
        <taxon>Bacteria</taxon>
        <taxon>Pseudomonadati</taxon>
        <taxon>Pseudomonadota</taxon>
        <taxon>Gammaproteobacteria</taxon>
        <taxon>Alteromonadales</taxon>
        <taxon>Colwelliaceae</taxon>
        <taxon>Colwellia</taxon>
    </lineage>
</organism>
<evidence type="ECO:0000256" key="1">
    <source>
        <dbReference type="SAM" id="SignalP"/>
    </source>
</evidence>
<dbReference type="Proteomes" id="UP000197068">
    <property type="component" value="Unassembled WGS sequence"/>
</dbReference>
<proteinExistence type="predicted"/>
<evidence type="ECO:0000313" key="2">
    <source>
        <dbReference type="EMBL" id="GAW96083.1"/>
    </source>
</evidence>
<accession>A0ABQ0MUP4</accession>
<protein>
    <submittedName>
        <fullName evidence="2">ABC transporter substrate-binding protein</fullName>
    </submittedName>
</protein>
<gene>
    <name evidence="2" type="ORF">MTCD1_01693</name>
</gene>
<dbReference type="RefSeq" id="WP_143760097.1">
    <property type="nucleotide sequence ID" value="NZ_BDQM01000011.1"/>
</dbReference>
<comment type="caution">
    <text evidence="2">The sequence shown here is derived from an EMBL/GenBank/DDBJ whole genome shotgun (WGS) entry which is preliminary data.</text>
</comment>
<reference evidence="2 3" key="1">
    <citation type="submission" date="2017-06" db="EMBL/GenBank/DDBJ databases">
        <title>Whole Genome Sequences of Colwellia marinimaniae MTCD1.</title>
        <authorList>
            <person name="Kusumoto H."/>
            <person name="Inoue M."/>
            <person name="Tanikawa K."/>
            <person name="Maeji H."/>
            <person name="Cameron J.H."/>
            <person name="Bartlett D.H."/>
        </authorList>
    </citation>
    <scope>NUCLEOTIDE SEQUENCE [LARGE SCALE GENOMIC DNA]</scope>
    <source>
        <strain evidence="2 3">MTCD1</strain>
    </source>
</reference>